<dbReference type="SUPFAM" id="SSF53474">
    <property type="entry name" value="alpha/beta-Hydrolases"/>
    <property type="match status" value="1"/>
</dbReference>
<evidence type="ECO:0000313" key="18">
    <source>
        <dbReference type="RefSeq" id="XP_022255755.1"/>
    </source>
</evidence>
<comment type="cofactor">
    <cofactor evidence="1">
        <name>Ca(2+)</name>
        <dbReference type="ChEBI" id="CHEBI:29108"/>
    </cofactor>
</comment>
<evidence type="ECO:0000256" key="7">
    <source>
        <dbReference type="ARBA" id="ARBA00022801"/>
    </source>
</evidence>
<feature type="transmembrane region" description="Helical" evidence="15">
    <location>
        <begin position="132"/>
        <end position="158"/>
    </location>
</feature>
<evidence type="ECO:0000256" key="8">
    <source>
        <dbReference type="ARBA" id="ARBA00022837"/>
    </source>
</evidence>
<dbReference type="Pfam" id="PF01764">
    <property type="entry name" value="Lipase_3"/>
    <property type="match status" value="1"/>
</dbReference>
<evidence type="ECO:0000256" key="14">
    <source>
        <dbReference type="ARBA" id="ARBA00026104"/>
    </source>
</evidence>
<comment type="subcellular location">
    <subcellularLocation>
        <location evidence="2">Cell membrane</location>
        <topology evidence="2">Multi-pass membrane protein</topology>
    </subcellularLocation>
</comment>
<sequence>MPGLVACNRRWGIGSDDLLFPALFEIGIRMLWLCVVIGIFVKHQIHASCDGSELLSIYLIGVLVWLTLVIAVNMVIIWFTTKGSIIEIRPRQFVSKLLYFRLVLVIPEIAWTILGTLWAFPSSNHVCESKDVVIIVKIATILAWIMLLAILLGVFIVFDPLGAVKLENSLSNLEDDPSLYVELPTIAALKARQVWKYRMKLLCCCCAGLDEHSQHAYTDIASLFASLFEDVDLVPSDIVVGLVLLHTKQFQALQAASLTCDQPDTATPSSSSMVITAGSCSSVITKVPTQEQEWMTINIACHFMKFARGSYGWPMFMYSNIGTGLCQLWTEMNCCLCCRGQPDFVVDDNCCLCHAAALKNITGLKDSDLIYVSFHNRVYAVPFYVAIDHATSSIVVAIRGTLSLRDALTDLNAECEFLFHSENCPSGFLCHRGIYRAAVFVRDKLEESNALNDALALYQNYSLVITGHSLGAGTASVLAILLKQKYPGVRCFAFSPPGGLLSPDLAKQTEEFILSVMLGDDFVPRLSIPAIEELKSNLLQCILECDQPKHKVLLGSFWNIVKSNMAASEQSGPENRAASPGVGIPLLNSTHHSVTLPYTQPVQRKHFGNLERHWSKCSSIPTLVPPGEAYVHTEDCDNLPVEVGRSLFL</sequence>
<evidence type="ECO:0000256" key="12">
    <source>
        <dbReference type="ARBA" id="ARBA00023136"/>
    </source>
</evidence>
<accession>A0ABM1TIP9</accession>
<evidence type="ECO:0000256" key="2">
    <source>
        <dbReference type="ARBA" id="ARBA00004651"/>
    </source>
</evidence>
<keyword evidence="5 15" id="KW-0812">Transmembrane</keyword>
<protein>
    <recommendedName>
        <fullName evidence="14">sn-1-specific diacylglycerol lipase</fullName>
        <ecNumber evidence="14">3.1.1.116</ecNumber>
    </recommendedName>
</protein>
<keyword evidence="7" id="KW-0378">Hydrolase</keyword>
<dbReference type="InterPro" id="IPR052214">
    <property type="entry name" value="DAG_Lipase-Related"/>
</dbReference>
<dbReference type="Gene3D" id="3.40.50.1820">
    <property type="entry name" value="alpha/beta hydrolase"/>
    <property type="match status" value="1"/>
</dbReference>
<feature type="transmembrane region" description="Helical" evidence="15">
    <location>
        <begin position="99"/>
        <end position="120"/>
    </location>
</feature>
<keyword evidence="9" id="KW-0442">Lipid degradation</keyword>
<keyword evidence="6" id="KW-0479">Metal-binding</keyword>
<evidence type="ECO:0000256" key="10">
    <source>
        <dbReference type="ARBA" id="ARBA00022989"/>
    </source>
</evidence>
<dbReference type="PANTHER" id="PTHR45792:SF2">
    <property type="entry name" value="DIACYLGLYCEROL LIPASE-BETA"/>
    <property type="match status" value="1"/>
</dbReference>
<keyword evidence="8" id="KW-0106">Calcium</keyword>
<feature type="transmembrane region" description="Helical" evidence="15">
    <location>
        <begin position="53"/>
        <end position="79"/>
    </location>
</feature>
<keyword evidence="10 15" id="KW-1133">Transmembrane helix</keyword>
<evidence type="ECO:0000256" key="3">
    <source>
        <dbReference type="ARBA" id="ARBA00022475"/>
    </source>
</evidence>
<evidence type="ECO:0000256" key="11">
    <source>
        <dbReference type="ARBA" id="ARBA00023098"/>
    </source>
</evidence>
<name>A0ABM1TIP9_LIMPO</name>
<keyword evidence="17" id="KW-1185">Reference proteome</keyword>
<dbReference type="GeneID" id="106471435"/>
<feature type="domain" description="Fungal lipase-type" evidence="16">
    <location>
        <begin position="395"/>
        <end position="527"/>
    </location>
</feature>
<dbReference type="Proteomes" id="UP000694941">
    <property type="component" value="Unplaced"/>
</dbReference>
<evidence type="ECO:0000256" key="9">
    <source>
        <dbReference type="ARBA" id="ARBA00022963"/>
    </source>
</evidence>
<organism evidence="17 18">
    <name type="scientific">Limulus polyphemus</name>
    <name type="common">Atlantic horseshoe crab</name>
    <dbReference type="NCBI Taxonomy" id="6850"/>
    <lineage>
        <taxon>Eukaryota</taxon>
        <taxon>Metazoa</taxon>
        <taxon>Ecdysozoa</taxon>
        <taxon>Arthropoda</taxon>
        <taxon>Chelicerata</taxon>
        <taxon>Merostomata</taxon>
        <taxon>Xiphosura</taxon>
        <taxon>Limulidae</taxon>
        <taxon>Limulus</taxon>
    </lineage>
</organism>
<dbReference type="InterPro" id="IPR029058">
    <property type="entry name" value="AB_hydrolase_fold"/>
</dbReference>
<feature type="transmembrane region" description="Helical" evidence="15">
    <location>
        <begin position="18"/>
        <end position="41"/>
    </location>
</feature>
<comment type="catalytic activity">
    <reaction evidence="13">
        <text>a 1,2-diacyl-sn-glycerol + H2O = a 2-acylglycerol + a fatty acid + H(+)</text>
        <dbReference type="Rhea" id="RHEA:33275"/>
        <dbReference type="ChEBI" id="CHEBI:15377"/>
        <dbReference type="ChEBI" id="CHEBI:15378"/>
        <dbReference type="ChEBI" id="CHEBI:17389"/>
        <dbReference type="ChEBI" id="CHEBI:17815"/>
        <dbReference type="ChEBI" id="CHEBI:28868"/>
        <dbReference type="EC" id="3.1.1.116"/>
    </reaction>
    <physiologicalReaction direction="left-to-right" evidence="13">
        <dbReference type="Rhea" id="RHEA:33276"/>
    </physiologicalReaction>
</comment>
<dbReference type="RefSeq" id="XP_022255755.1">
    <property type="nucleotide sequence ID" value="XM_022400047.1"/>
</dbReference>
<dbReference type="EC" id="3.1.1.116" evidence="14"/>
<evidence type="ECO:0000313" key="17">
    <source>
        <dbReference type="Proteomes" id="UP000694941"/>
    </source>
</evidence>
<evidence type="ECO:0000259" key="16">
    <source>
        <dbReference type="Pfam" id="PF01764"/>
    </source>
</evidence>
<evidence type="ECO:0000256" key="4">
    <source>
        <dbReference type="ARBA" id="ARBA00022553"/>
    </source>
</evidence>
<gene>
    <name evidence="18" type="primary">LOC106471435</name>
</gene>
<dbReference type="CDD" id="cd00519">
    <property type="entry name" value="Lipase_3"/>
    <property type="match status" value="1"/>
</dbReference>
<keyword evidence="11" id="KW-0443">Lipid metabolism</keyword>
<dbReference type="InterPro" id="IPR002921">
    <property type="entry name" value="Fungal_lipase-type"/>
</dbReference>
<proteinExistence type="predicted"/>
<evidence type="ECO:0000256" key="15">
    <source>
        <dbReference type="SAM" id="Phobius"/>
    </source>
</evidence>
<evidence type="ECO:0000256" key="1">
    <source>
        <dbReference type="ARBA" id="ARBA00001913"/>
    </source>
</evidence>
<evidence type="ECO:0000256" key="5">
    <source>
        <dbReference type="ARBA" id="ARBA00022692"/>
    </source>
</evidence>
<evidence type="ECO:0000256" key="6">
    <source>
        <dbReference type="ARBA" id="ARBA00022723"/>
    </source>
</evidence>
<keyword evidence="12 15" id="KW-0472">Membrane</keyword>
<reference evidence="18" key="1">
    <citation type="submission" date="2025-08" db="UniProtKB">
        <authorList>
            <consortium name="RefSeq"/>
        </authorList>
    </citation>
    <scope>IDENTIFICATION</scope>
    <source>
        <tissue evidence="18">Muscle</tissue>
    </source>
</reference>
<dbReference type="PANTHER" id="PTHR45792">
    <property type="entry name" value="DIACYLGLYCEROL LIPASE HOMOLOG-RELATED"/>
    <property type="match status" value="1"/>
</dbReference>
<evidence type="ECO:0000256" key="13">
    <source>
        <dbReference type="ARBA" id="ARBA00024531"/>
    </source>
</evidence>
<keyword evidence="3" id="KW-1003">Cell membrane</keyword>
<keyword evidence="4" id="KW-0597">Phosphoprotein</keyword>